<accession>A0A5P2AX34</accession>
<dbReference type="NCBIfam" id="NF006734">
    <property type="entry name" value="PRK09266.1"/>
    <property type="match status" value="1"/>
</dbReference>
<name>A0A5P2AX34_STRVZ</name>
<dbReference type="InterPro" id="IPR001544">
    <property type="entry name" value="Aminotrans_IV"/>
</dbReference>
<evidence type="ECO:0000313" key="2">
    <source>
        <dbReference type="EMBL" id="QES22327.1"/>
    </source>
</evidence>
<dbReference type="SUPFAM" id="SSF56752">
    <property type="entry name" value="D-aminoacid aminotransferase-like PLP-dependent enzymes"/>
    <property type="match status" value="1"/>
</dbReference>
<feature type="region of interest" description="Disordered" evidence="1">
    <location>
        <begin position="1"/>
        <end position="20"/>
    </location>
</feature>
<dbReference type="EMBL" id="CP029194">
    <property type="protein sequence ID" value="QES22327.1"/>
    <property type="molecule type" value="Genomic_DNA"/>
</dbReference>
<dbReference type="Pfam" id="PF01063">
    <property type="entry name" value="Aminotran_4"/>
    <property type="match status" value="1"/>
</dbReference>
<dbReference type="InterPro" id="IPR036038">
    <property type="entry name" value="Aminotransferase-like"/>
</dbReference>
<sequence length="259" mass="27452">MTTAHVPPTPPAHVEIDGVPAGDPGLLTTLMSGFGHFTAMQVRDGRVKGLGRHLERLDLATRELFGEELPGDRVRALLTGAVTAAGLRDSSARVYVYDGVRVAVVVREAAPDGPGAPQRLRSVDYLRPAAHLKHLGGFGQSYHGEAARRDGYDEALLTSSTGEIAEGAVTNIAFWDGTSVVWPSAPCLTGITMALLEGPLGSVRRRVTLADLGAYRAAFVTNSRGIAPVSGIDAVDFAVDEELMERVHAAYGSVEWEAL</sequence>
<organism evidence="2 3">
    <name type="scientific">Streptomyces venezuelae</name>
    <dbReference type="NCBI Taxonomy" id="54571"/>
    <lineage>
        <taxon>Bacteria</taxon>
        <taxon>Bacillati</taxon>
        <taxon>Actinomycetota</taxon>
        <taxon>Actinomycetes</taxon>
        <taxon>Kitasatosporales</taxon>
        <taxon>Streptomycetaceae</taxon>
        <taxon>Streptomyces</taxon>
    </lineage>
</organism>
<dbReference type="Gene3D" id="3.20.10.10">
    <property type="entry name" value="D-amino Acid Aminotransferase, subunit A, domain 2"/>
    <property type="match status" value="1"/>
</dbReference>
<protein>
    <submittedName>
        <fullName evidence="2">Class IV aminotransferase</fullName>
    </submittedName>
</protein>
<evidence type="ECO:0000313" key="3">
    <source>
        <dbReference type="Proteomes" id="UP000324106"/>
    </source>
</evidence>
<dbReference type="RefSeq" id="WP_150270460.1">
    <property type="nucleotide sequence ID" value="NZ_CP029194.1"/>
</dbReference>
<evidence type="ECO:0000256" key="1">
    <source>
        <dbReference type="SAM" id="MobiDB-lite"/>
    </source>
</evidence>
<dbReference type="InterPro" id="IPR043132">
    <property type="entry name" value="BCAT-like_C"/>
</dbReference>
<dbReference type="OrthoDB" id="8912228at2"/>
<gene>
    <name evidence="2" type="ORF">DEJ46_27105</name>
</gene>
<proteinExistence type="predicted"/>
<dbReference type="AlphaFoldDB" id="A0A5P2AX34"/>
<keyword evidence="2" id="KW-0032">Aminotransferase</keyword>
<keyword evidence="2" id="KW-0808">Transferase</keyword>
<dbReference type="InterPro" id="IPR043131">
    <property type="entry name" value="BCAT-like_N"/>
</dbReference>
<dbReference type="Gene3D" id="3.30.470.10">
    <property type="match status" value="1"/>
</dbReference>
<dbReference type="Proteomes" id="UP000324106">
    <property type="component" value="Chromosome"/>
</dbReference>
<dbReference type="GO" id="GO:0008483">
    <property type="term" value="F:transaminase activity"/>
    <property type="evidence" value="ECO:0007669"/>
    <property type="project" value="UniProtKB-KW"/>
</dbReference>
<reference evidence="2 3" key="1">
    <citation type="submission" date="2018-05" db="EMBL/GenBank/DDBJ databases">
        <title>Streptomyces venezuelae.</title>
        <authorList>
            <person name="Kim W."/>
            <person name="Lee N."/>
            <person name="Cho B.-K."/>
        </authorList>
    </citation>
    <scope>NUCLEOTIDE SEQUENCE [LARGE SCALE GENOMIC DNA]</scope>
    <source>
        <strain evidence="2 3">ATCC 15068</strain>
    </source>
</reference>